<feature type="compositionally biased region" description="Low complexity" evidence="1">
    <location>
        <begin position="165"/>
        <end position="176"/>
    </location>
</feature>
<dbReference type="AlphaFoldDB" id="A0A9W6BHN8"/>
<feature type="region of interest" description="Disordered" evidence="1">
    <location>
        <begin position="165"/>
        <end position="199"/>
    </location>
</feature>
<dbReference type="Proteomes" id="UP001165080">
    <property type="component" value="Unassembled WGS sequence"/>
</dbReference>
<dbReference type="EMBL" id="BRXU01000006">
    <property type="protein sequence ID" value="GLC52391.1"/>
    <property type="molecule type" value="Genomic_DNA"/>
</dbReference>
<name>A0A9W6BHN8_9CHLO</name>
<gene>
    <name evidence="2" type="primary">PLEST009040</name>
    <name evidence="2" type="ORF">PLESTB_000623900</name>
</gene>
<accession>A0A9W6BHN8</accession>
<sequence>MQPHNERGRDDAGGNGGGSSGAGAPGTTHAVHLHSQPPGGGPSEVLGGMHGAGGEYEVVSPTDAGAALGSLAGSLIGSVGAGVVGASLRASAAAVTGAAGMGAALGAAIGHSFGGGGHGGITSLRGGGGDDEYDGGDVPLLGDEDVAIERASRAAEAAEAAQAAAKPWAATAAEEAPQGSEPRGLEMAPPPDAETETESAPELIGLQPLCEMGVNAGMYLGHGHTVAGDAQ</sequence>
<reference evidence="2 3" key="1">
    <citation type="journal article" date="2023" name="Commun. Biol.">
        <title>Reorganization of the ancestral sex-determining regions during the evolution of trioecy in Pleodorina starrii.</title>
        <authorList>
            <person name="Takahashi K."/>
            <person name="Suzuki S."/>
            <person name="Kawai-Toyooka H."/>
            <person name="Yamamoto K."/>
            <person name="Hamaji T."/>
            <person name="Ootsuki R."/>
            <person name="Yamaguchi H."/>
            <person name="Kawachi M."/>
            <person name="Higashiyama T."/>
            <person name="Nozaki H."/>
        </authorList>
    </citation>
    <scope>NUCLEOTIDE SEQUENCE [LARGE SCALE GENOMIC DNA]</scope>
    <source>
        <strain evidence="2 3">NIES-4479</strain>
    </source>
</reference>
<proteinExistence type="predicted"/>
<feature type="region of interest" description="Disordered" evidence="1">
    <location>
        <begin position="1"/>
        <end position="54"/>
    </location>
</feature>
<evidence type="ECO:0000313" key="3">
    <source>
        <dbReference type="Proteomes" id="UP001165080"/>
    </source>
</evidence>
<organism evidence="2 3">
    <name type="scientific">Pleodorina starrii</name>
    <dbReference type="NCBI Taxonomy" id="330485"/>
    <lineage>
        <taxon>Eukaryota</taxon>
        <taxon>Viridiplantae</taxon>
        <taxon>Chlorophyta</taxon>
        <taxon>core chlorophytes</taxon>
        <taxon>Chlorophyceae</taxon>
        <taxon>CS clade</taxon>
        <taxon>Chlamydomonadales</taxon>
        <taxon>Volvocaceae</taxon>
        <taxon>Pleodorina</taxon>
    </lineage>
</organism>
<comment type="caution">
    <text evidence="2">The sequence shown here is derived from an EMBL/GenBank/DDBJ whole genome shotgun (WGS) entry which is preliminary data.</text>
</comment>
<protein>
    <submittedName>
        <fullName evidence="2">Uncharacterized protein</fullName>
    </submittedName>
</protein>
<evidence type="ECO:0000256" key="1">
    <source>
        <dbReference type="SAM" id="MobiDB-lite"/>
    </source>
</evidence>
<keyword evidence="3" id="KW-1185">Reference proteome</keyword>
<feature type="compositionally biased region" description="Gly residues" evidence="1">
    <location>
        <begin position="13"/>
        <end position="24"/>
    </location>
</feature>
<evidence type="ECO:0000313" key="2">
    <source>
        <dbReference type="EMBL" id="GLC52391.1"/>
    </source>
</evidence>
<feature type="compositionally biased region" description="Basic and acidic residues" evidence="1">
    <location>
        <begin position="1"/>
        <end position="12"/>
    </location>
</feature>